<name>A0A2T3ADX8_9PEZI</name>
<protein>
    <submittedName>
        <fullName evidence="2">Uncharacterized protein</fullName>
    </submittedName>
</protein>
<feature type="compositionally biased region" description="Gly residues" evidence="1">
    <location>
        <begin position="40"/>
        <end position="51"/>
    </location>
</feature>
<accession>A0A2T3ADX8</accession>
<gene>
    <name evidence="2" type="ORF">BD289DRAFT_504511</name>
</gene>
<dbReference type="Proteomes" id="UP000241462">
    <property type="component" value="Unassembled WGS sequence"/>
</dbReference>
<feature type="region of interest" description="Disordered" evidence="1">
    <location>
        <begin position="1"/>
        <end position="97"/>
    </location>
</feature>
<evidence type="ECO:0000313" key="2">
    <source>
        <dbReference type="EMBL" id="PSR93694.1"/>
    </source>
</evidence>
<evidence type="ECO:0000313" key="3">
    <source>
        <dbReference type="Proteomes" id="UP000241462"/>
    </source>
</evidence>
<dbReference type="AlphaFoldDB" id="A0A2T3ADX8"/>
<dbReference type="EMBL" id="KZ678405">
    <property type="protein sequence ID" value="PSR93694.1"/>
    <property type="molecule type" value="Genomic_DNA"/>
</dbReference>
<feature type="compositionally biased region" description="Gly residues" evidence="1">
    <location>
        <begin position="78"/>
        <end position="97"/>
    </location>
</feature>
<keyword evidence="3" id="KW-1185">Reference proteome</keyword>
<dbReference type="InParanoid" id="A0A2T3ADX8"/>
<feature type="compositionally biased region" description="Polar residues" evidence="1">
    <location>
        <begin position="19"/>
        <end position="30"/>
    </location>
</feature>
<organism evidence="2 3">
    <name type="scientific">Coniella lustricola</name>
    <dbReference type="NCBI Taxonomy" id="2025994"/>
    <lineage>
        <taxon>Eukaryota</taxon>
        <taxon>Fungi</taxon>
        <taxon>Dikarya</taxon>
        <taxon>Ascomycota</taxon>
        <taxon>Pezizomycotina</taxon>
        <taxon>Sordariomycetes</taxon>
        <taxon>Sordariomycetidae</taxon>
        <taxon>Diaporthales</taxon>
        <taxon>Schizoparmaceae</taxon>
        <taxon>Coniella</taxon>
    </lineage>
</organism>
<sequence length="216" mass="23690">MPPQLTKLPLSLIRDTRTRTNPSSSGSGTYNNNNNNNNYDGGGILPGGGYGNSNKKGNSRQHHQYKHHRDPAIYLGAEYGGNGRSGRGSKRGGGGVGRFWSPTGSFSLPSSSSTYHEQAMMPSHKSIVTGELLPNVTTIKEANRRVRNLRIYEWTPRPSPLKMGNNNNNNKKLRKDGGHFCGSGSNNESRIRSEAVETFCREFAVLAVELEEGWVV</sequence>
<feature type="compositionally biased region" description="Basic residues" evidence="1">
    <location>
        <begin position="57"/>
        <end position="69"/>
    </location>
</feature>
<proteinExistence type="predicted"/>
<evidence type="ECO:0000256" key="1">
    <source>
        <dbReference type="SAM" id="MobiDB-lite"/>
    </source>
</evidence>
<reference evidence="2 3" key="1">
    <citation type="journal article" date="2018" name="Mycol. Prog.">
        <title>Coniella lustricola, a new species from submerged detritus.</title>
        <authorList>
            <person name="Raudabaugh D.B."/>
            <person name="Iturriaga T."/>
            <person name="Carver A."/>
            <person name="Mondo S."/>
            <person name="Pangilinan J."/>
            <person name="Lipzen A."/>
            <person name="He G."/>
            <person name="Amirebrahimi M."/>
            <person name="Grigoriev I.V."/>
            <person name="Miller A.N."/>
        </authorList>
    </citation>
    <scope>NUCLEOTIDE SEQUENCE [LARGE SCALE GENOMIC DNA]</scope>
    <source>
        <strain evidence="2 3">B22-T-1</strain>
    </source>
</reference>